<evidence type="ECO:0000256" key="5">
    <source>
        <dbReference type="ARBA" id="ARBA00022989"/>
    </source>
</evidence>
<feature type="transmembrane region" description="Helical" evidence="7">
    <location>
        <begin position="376"/>
        <end position="396"/>
    </location>
</feature>
<reference evidence="9" key="1">
    <citation type="submission" date="2023-06" db="EMBL/GenBank/DDBJ databases">
        <title>Draft genome of Marssonina rosae.</title>
        <authorList>
            <person name="Cheng Q."/>
        </authorList>
    </citation>
    <scope>NUCLEOTIDE SEQUENCE</scope>
    <source>
        <strain evidence="9">R4</strain>
    </source>
</reference>
<feature type="transmembrane region" description="Helical" evidence="7">
    <location>
        <begin position="223"/>
        <end position="249"/>
    </location>
</feature>
<evidence type="ECO:0000256" key="7">
    <source>
        <dbReference type="SAM" id="Phobius"/>
    </source>
</evidence>
<gene>
    <name evidence="9" type="ORF">QTJ16_002451</name>
</gene>
<evidence type="ECO:0000256" key="6">
    <source>
        <dbReference type="ARBA" id="ARBA00023136"/>
    </source>
</evidence>
<evidence type="ECO:0000313" key="10">
    <source>
        <dbReference type="Proteomes" id="UP001285354"/>
    </source>
</evidence>
<evidence type="ECO:0000259" key="8">
    <source>
        <dbReference type="Pfam" id="PF13813"/>
    </source>
</evidence>
<proteinExistence type="inferred from homology"/>
<keyword evidence="3" id="KW-0808">Transferase</keyword>
<dbReference type="InterPro" id="IPR032805">
    <property type="entry name" value="Wax_synthase_dom"/>
</dbReference>
<sequence>MVILSGPMDLVILASGQFLLSAAVLGLTGPSSVIRHAITPILIGLCWTFVVLSRVQISPPLASTLSGFIMCSLLNYVAMASLSTWCFEARGPSSLLTKSKAKTVSPDSEAGDVAPRKRPGAALERILWGLQSLLSYRDVNTPFEVKNVPHFRPEDPSYVPTKAAFLTRSMVTLGTCYLVLDFIESRPPPPNATVLFSAERLVLWGRLSQVTLSEVFTRMAASAWFWVMLSTAITGGASAVNIVCVALHLSPVERCRPMMGPLAEAYTIRGFWGKTWHQTTRKPFNSLATFIGDEVFVFRKGSQPNTYSKIFLTFFISGILHQAIDYAQGVPWAQSGSLIFFCIQACGIVVEDTTQFIYRWVTGAKFEDPSKLWTRLVGYVWMVFFMLFWTTPWWFYPTALVSAGRSDATIIPYALSVFKTLPTH</sequence>
<evidence type="ECO:0000256" key="1">
    <source>
        <dbReference type="ARBA" id="ARBA00004141"/>
    </source>
</evidence>
<dbReference type="EMBL" id="JAUBYV010000003">
    <property type="protein sequence ID" value="KAK2627805.1"/>
    <property type="molecule type" value="Genomic_DNA"/>
</dbReference>
<dbReference type="PANTHER" id="PTHR31595:SF27">
    <property type="entry name" value="WAX SYNTHASE DOMAIN-CONTAINING PROTEIN-RELATED"/>
    <property type="match status" value="1"/>
</dbReference>
<keyword evidence="10" id="KW-1185">Reference proteome</keyword>
<dbReference type="InterPro" id="IPR044851">
    <property type="entry name" value="Wax_synthase"/>
</dbReference>
<dbReference type="GO" id="GO:0016020">
    <property type="term" value="C:membrane"/>
    <property type="evidence" value="ECO:0007669"/>
    <property type="project" value="UniProtKB-SubCell"/>
</dbReference>
<evidence type="ECO:0000313" key="9">
    <source>
        <dbReference type="EMBL" id="KAK2627805.1"/>
    </source>
</evidence>
<dbReference type="PANTHER" id="PTHR31595">
    <property type="entry name" value="LONG-CHAIN-ALCOHOL O-FATTY-ACYLTRANSFERASE 3-RELATED"/>
    <property type="match status" value="1"/>
</dbReference>
<evidence type="ECO:0000256" key="2">
    <source>
        <dbReference type="ARBA" id="ARBA00007282"/>
    </source>
</evidence>
<comment type="similarity">
    <text evidence="2">Belongs to the wax synthase family.</text>
</comment>
<dbReference type="Pfam" id="PF13813">
    <property type="entry name" value="MBOAT_2"/>
    <property type="match status" value="1"/>
</dbReference>
<keyword evidence="4 7" id="KW-0812">Transmembrane</keyword>
<feature type="domain" description="Wax synthase" evidence="8">
    <location>
        <begin position="255"/>
        <end position="343"/>
    </location>
</feature>
<dbReference type="AlphaFoldDB" id="A0AAD9T1U4"/>
<comment type="caution">
    <text evidence="9">The sequence shown here is derived from an EMBL/GenBank/DDBJ whole genome shotgun (WGS) entry which is preliminary data.</text>
</comment>
<keyword evidence="5 7" id="KW-1133">Transmembrane helix</keyword>
<feature type="transmembrane region" description="Helical" evidence="7">
    <location>
        <begin position="330"/>
        <end position="350"/>
    </location>
</feature>
<dbReference type="GO" id="GO:0006629">
    <property type="term" value="P:lipid metabolic process"/>
    <property type="evidence" value="ECO:0007669"/>
    <property type="project" value="InterPro"/>
</dbReference>
<dbReference type="Proteomes" id="UP001285354">
    <property type="component" value="Unassembled WGS sequence"/>
</dbReference>
<name>A0AAD9T1U4_9HELO</name>
<feature type="transmembrane region" description="Helical" evidence="7">
    <location>
        <begin position="306"/>
        <end position="324"/>
    </location>
</feature>
<evidence type="ECO:0000256" key="4">
    <source>
        <dbReference type="ARBA" id="ARBA00022692"/>
    </source>
</evidence>
<organism evidence="9 10">
    <name type="scientific">Diplocarpon rosae</name>
    <dbReference type="NCBI Taxonomy" id="946125"/>
    <lineage>
        <taxon>Eukaryota</taxon>
        <taxon>Fungi</taxon>
        <taxon>Dikarya</taxon>
        <taxon>Ascomycota</taxon>
        <taxon>Pezizomycotina</taxon>
        <taxon>Leotiomycetes</taxon>
        <taxon>Helotiales</taxon>
        <taxon>Drepanopezizaceae</taxon>
        <taxon>Diplocarpon</taxon>
    </lineage>
</organism>
<evidence type="ECO:0000256" key="3">
    <source>
        <dbReference type="ARBA" id="ARBA00022679"/>
    </source>
</evidence>
<keyword evidence="6 7" id="KW-0472">Membrane</keyword>
<comment type="subcellular location">
    <subcellularLocation>
        <location evidence="1">Membrane</location>
        <topology evidence="1">Multi-pass membrane protein</topology>
    </subcellularLocation>
</comment>
<protein>
    <recommendedName>
        <fullName evidence="8">Wax synthase domain-containing protein</fullName>
    </recommendedName>
</protein>
<dbReference type="GO" id="GO:0008374">
    <property type="term" value="F:O-acyltransferase activity"/>
    <property type="evidence" value="ECO:0007669"/>
    <property type="project" value="InterPro"/>
</dbReference>
<accession>A0AAD9T1U4</accession>